<evidence type="ECO:0000313" key="13">
    <source>
        <dbReference type="EMBL" id="PTQ57029.1"/>
    </source>
</evidence>
<dbReference type="UniPathway" id="UPA00344"/>
<keyword evidence="2" id="KW-0547">Nucleotide-binding</keyword>
<evidence type="ECO:0000256" key="11">
    <source>
        <dbReference type="ARBA" id="ARBA00078020"/>
    </source>
</evidence>
<comment type="similarity">
    <text evidence="4">Belongs to the MoaD family.</text>
</comment>
<evidence type="ECO:0000256" key="4">
    <source>
        <dbReference type="ARBA" id="ARBA00024200"/>
    </source>
</evidence>
<accession>A0A2R6Y2X0</accession>
<dbReference type="SUPFAM" id="SSF54285">
    <property type="entry name" value="MoaD/ThiS"/>
    <property type="match status" value="1"/>
</dbReference>
<evidence type="ECO:0000256" key="5">
    <source>
        <dbReference type="ARBA" id="ARBA00024247"/>
    </source>
</evidence>
<dbReference type="PANTHER" id="PTHR33359">
    <property type="entry name" value="MOLYBDOPTERIN SYNTHASE SULFUR CARRIER SUBUNIT"/>
    <property type="match status" value="1"/>
</dbReference>
<evidence type="ECO:0000256" key="9">
    <source>
        <dbReference type="ARBA" id="ARBA00076711"/>
    </source>
</evidence>
<evidence type="ECO:0000256" key="7">
    <source>
        <dbReference type="ARBA" id="ARBA00063099"/>
    </source>
</evidence>
<dbReference type="Proteomes" id="UP000244338">
    <property type="component" value="Unassembled WGS sequence"/>
</dbReference>
<evidence type="ECO:0000313" key="14">
    <source>
        <dbReference type="Proteomes" id="UP000244338"/>
    </source>
</evidence>
<evidence type="ECO:0000256" key="12">
    <source>
        <dbReference type="ARBA" id="ARBA00078992"/>
    </source>
</evidence>
<evidence type="ECO:0000256" key="10">
    <source>
        <dbReference type="ARBA" id="ARBA00077809"/>
    </source>
</evidence>
<dbReference type="PANTHER" id="PTHR33359:SF1">
    <property type="entry name" value="MOLYBDOPTERIN SYNTHASE SULFUR CARRIER SUBUNIT"/>
    <property type="match status" value="1"/>
</dbReference>
<evidence type="ECO:0000256" key="1">
    <source>
        <dbReference type="ARBA" id="ARBA00005046"/>
    </source>
</evidence>
<organism evidence="13 14">
    <name type="scientific">Candidatus Carbonibacillus altaicus</name>
    <dbReference type="NCBI Taxonomy" id="2163959"/>
    <lineage>
        <taxon>Bacteria</taxon>
        <taxon>Bacillati</taxon>
        <taxon>Bacillota</taxon>
        <taxon>Bacilli</taxon>
        <taxon>Bacillales</taxon>
        <taxon>Candidatus Carbonibacillus</taxon>
    </lineage>
</organism>
<reference evidence="14" key="1">
    <citation type="journal article" date="2018" name="Sci. Rep.">
        <title>Lignite coal burning seam in the remote Altai Mountains harbors a hydrogen-driven thermophilic microbial community.</title>
        <authorList>
            <person name="Kadnikov V.V."/>
            <person name="Mardanov A.V."/>
            <person name="Ivasenko D.A."/>
            <person name="Antsiferov D.V."/>
            <person name="Beletsky A.V."/>
            <person name="Karnachuk O.V."/>
            <person name="Ravin N.V."/>
        </authorList>
    </citation>
    <scope>NUCLEOTIDE SEQUENCE [LARGE SCALE GENOMIC DNA]</scope>
</reference>
<dbReference type="InterPro" id="IPR003749">
    <property type="entry name" value="ThiS/MoaD-like"/>
</dbReference>
<keyword evidence="3" id="KW-0501">Molybdenum cofactor biosynthesis</keyword>
<protein>
    <recommendedName>
        <fullName evidence="5">Molybdopterin synthase sulfur carrier subunit</fullName>
    </recommendedName>
    <alternativeName>
        <fullName evidence="11">MPT synthase subunit 1</fullName>
    </alternativeName>
    <alternativeName>
        <fullName evidence="8">Molybdenum cofactor biosynthesis protein D</fullName>
    </alternativeName>
    <alternativeName>
        <fullName evidence="10">Molybdopterin-converting factor small subunit</fullName>
    </alternativeName>
    <alternativeName>
        <fullName evidence="9">Molybdopterin-converting factor subunit 1</fullName>
    </alternativeName>
    <alternativeName>
        <fullName evidence="12">Sulfur carrier protein MoaD</fullName>
    </alternativeName>
</protein>
<dbReference type="Gene3D" id="3.10.20.30">
    <property type="match status" value="1"/>
</dbReference>
<dbReference type="InterPro" id="IPR012675">
    <property type="entry name" value="Beta-grasp_dom_sf"/>
</dbReference>
<dbReference type="EMBL" id="PEBX01000014">
    <property type="protein sequence ID" value="PTQ57029.1"/>
    <property type="molecule type" value="Genomic_DNA"/>
</dbReference>
<dbReference type="FunFam" id="3.10.20.30:FF:000010">
    <property type="entry name" value="Molybdopterin synthase sulfur carrier subunit"/>
    <property type="match status" value="1"/>
</dbReference>
<dbReference type="GO" id="GO:1990133">
    <property type="term" value="C:molybdopterin adenylyltransferase complex"/>
    <property type="evidence" value="ECO:0007669"/>
    <property type="project" value="TreeGrafter"/>
</dbReference>
<comment type="subunit">
    <text evidence="7">Heterotetramer of 2 MoaD subunits and 2 MoaE subunits. Forms a stable heterotetrameric complex of 2 MoaD and 2 MoeB during adenylation of MoaD by MoeB. During catalysis MoaD shuttles between the two heterotetrameric complexes.</text>
</comment>
<comment type="function">
    <text evidence="6">Involved in sulfur transfer in the conversion of molybdopterin precursor Z to molybdopterin.</text>
</comment>
<sequence length="81" mass="8921">MESIQVLFFAGLRERFGDRHQVAWEEGLTVEGLLNRLHETYPDLAPFLKGTMIAVNEAYAARDTSLHPGDQVAIIPPVSGG</sequence>
<proteinExistence type="inferred from homology"/>
<dbReference type="AlphaFoldDB" id="A0A2R6Y2X0"/>
<name>A0A2R6Y2X0_9BACL</name>
<dbReference type="InterPro" id="IPR016155">
    <property type="entry name" value="Mopterin_synth/thiamin_S_b"/>
</dbReference>
<evidence type="ECO:0000256" key="2">
    <source>
        <dbReference type="ARBA" id="ARBA00022741"/>
    </source>
</evidence>
<dbReference type="Pfam" id="PF02597">
    <property type="entry name" value="ThiS"/>
    <property type="match status" value="1"/>
</dbReference>
<dbReference type="GO" id="GO:0006777">
    <property type="term" value="P:Mo-molybdopterin cofactor biosynthetic process"/>
    <property type="evidence" value="ECO:0007669"/>
    <property type="project" value="UniProtKB-KW"/>
</dbReference>
<dbReference type="InterPro" id="IPR044672">
    <property type="entry name" value="MOCS2A"/>
</dbReference>
<dbReference type="GO" id="GO:0000166">
    <property type="term" value="F:nucleotide binding"/>
    <property type="evidence" value="ECO:0007669"/>
    <property type="project" value="UniProtKB-KW"/>
</dbReference>
<evidence type="ECO:0000256" key="3">
    <source>
        <dbReference type="ARBA" id="ARBA00023150"/>
    </source>
</evidence>
<evidence type="ECO:0000256" key="6">
    <source>
        <dbReference type="ARBA" id="ARBA00054425"/>
    </source>
</evidence>
<evidence type="ECO:0000256" key="8">
    <source>
        <dbReference type="ARBA" id="ARBA00075076"/>
    </source>
</evidence>
<comment type="caution">
    <text evidence="13">The sequence shown here is derived from an EMBL/GenBank/DDBJ whole genome shotgun (WGS) entry which is preliminary data.</text>
</comment>
<comment type="pathway">
    <text evidence="1">Cofactor biosynthesis; molybdopterin biosynthesis.</text>
</comment>
<gene>
    <name evidence="13" type="ORF">BSOLF_2299</name>
</gene>
<dbReference type="CDD" id="cd00754">
    <property type="entry name" value="Ubl_MoaD"/>
    <property type="match status" value="1"/>
</dbReference>